<accession>A0A1D2QTR9</accession>
<sequence length="147" mass="16658">MYYGSHSINMDAKGRIAIPTRVRDLLQESCAGRMVVTAHTENRCLHVFPEHEWQEILPKVEALPSFNKISRRVKLLLIGHASPLELDGNGRVLLPPTLREYASLEKKLMLVGQGKSMELWCEKKFSQYIDSPIDDGLMPEGMQNLAL</sequence>
<proteinExistence type="inferred from homology"/>
<dbReference type="InterPro" id="IPR020603">
    <property type="entry name" value="MraZ_dom"/>
</dbReference>
<name>A0A1D2QTR9_9GAMM</name>
<dbReference type="GO" id="GO:0051301">
    <property type="term" value="P:cell division"/>
    <property type="evidence" value="ECO:0007669"/>
    <property type="project" value="UniProtKB-KW"/>
</dbReference>
<keyword evidence="5 7" id="KW-0238">DNA-binding</keyword>
<dbReference type="InterPro" id="IPR038619">
    <property type="entry name" value="MraZ_sf"/>
</dbReference>
<dbReference type="PANTHER" id="PTHR34701:SF1">
    <property type="entry name" value="TRANSCRIPTIONAL REGULATOR MRAZ"/>
    <property type="match status" value="1"/>
</dbReference>
<feature type="domain" description="SpoVT-AbrB" evidence="8">
    <location>
        <begin position="5"/>
        <end position="52"/>
    </location>
</feature>
<dbReference type="CDD" id="cd16320">
    <property type="entry name" value="MraZ_N"/>
    <property type="match status" value="1"/>
</dbReference>
<gene>
    <name evidence="7" type="primary">mraZ</name>
    <name evidence="9" type="ORF">AB835_01330</name>
</gene>
<dbReference type="InterPro" id="IPR003444">
    <property type="entry name" value="MraZ"/>
</dbReference>
<evidence type="ECO:0000313" key="10">
    <source>
        <dbReference type="Proteomes" id="UP000242502"/>
    </source>
</evidence>
<dbReference type="PROSITE" id="PS51740">
    <property type="entry name" value="SPOVT_ABRB"/>
    <property type="match status" value="2"/>
</dbReference>
<keyword evidence="9" id="KW-0131">Cell cycle</keyword>
<dbReference type="CDD" id="cd16321">
    <property type="entry name" value="MraZ_C"/>
    <property type="match status" value="1"/>
</dbReference>
<dbReference type="Gene3D" id="3.40.1550.20">
    <property type="entry name" value="Transcriptional regulator MraZ domain"/>
    <property type="match status" value="1"/>
</dbReference>
<dbReference type="GO" id="GO:0005737">
    <property type="term" value="C:cytoplasm"/>
    <property type="evidence" value="ECO:0007669"/>
    <property type="project" value="UniProtKB-UniRule"/>
</dbReference>
<protein>
    <recommendedName>
        <fullName evidence="1 7">Transcriptional regulator MraZ</fullName>
    </recommendedName>
</protein>
<reference evidence="9 10" key="1">
    <citation type="journal article" date="2016" name="Appl. Environ. Microbiol.">
        <title>Lack of Overt Genome Reduction in the Bryostatin-Producing Bryozoan Symbiont "Candidatus Endobugula sertula".</title>
        <authorList>
            <person name="Miller I.J."/>
            <person name="Vanee N."/>
            <person name="Fong S.S."/>
            <person name="Lim-Fong G.E."/>
            <person name="Kwan J.C."/>
        </authorList>
    </citation>
    <scope>NUCLEOTIDE SEQUENCE [LARGE SCALE GENOMIC DNA]</scope>
    <source>
        <strain evidence="9">AB1-4</strain>
    </source>
</reference>
<dbReference type="AlphaFoldDB" id="A0A1D2QTR9"/>
<keyword evidence="2 7" id="KW-0963">Cytoplasm</keyword>
<comment type="subcellular location">
    <subcellularLocation>
        <location evidence="7">Cytoplasm</location>
        <location evidence="7">Nucleoid</location>
    </subcellularLocation>
</comment>
<dbReference type="PANTHER" id="PTHR34701">
    <property type="entry name" value="TRANSCRIPTIONAL REGULATOR MRAZ"/>
    <property type="match status" value="1"/>
</dbReference>
<evidence type="ECO:0000256" key="1">
    <source>
        <dbReference type="ARBA" id="ARBA00013860"/>
    </source>
</evidence>
<dbReference type="GO" id="GO:0009295">
    <property type="term" value="C:nucleoid"/>
    <property type="evidence" value="ECO:0007669"/>
    <property type="project" value="UniProtKB-SubCell"/>
</dbReference>
<dbReference type="GO" id="GO:0003700">
    <property type="term" value="F:DNA-binding transcription factor activity"/>
    <property type="evidence" value="ECO:0007669"/>
    <property type="project" value="UniProtKB-UniRule"/>
</dbReference>
<evidence type="ECO:0000256" key="4">
    <source>
        <dbReference type="ARBA" id="ARBA00023015"/>
    </source>
</evidence>
<organism evidence="9 10">
    <name type="scientific">Candidatus Endobugula sertula</name>
    <name type="common">Bugula neritina bacterial symbiont</name>
    <dbReference type="NCBI Taxonomy" id="62101"/>
    <lineage>
        <taxon>Bacteria</taxon>
        <taxon>Pseudomonadati</taxon>
        <taxon>Pseudomonadota</taxon>
        <taxon>Gammaproteobacteria</taxon>
        <taxon>Cellvibrionales</taxon>
        <taxon>Cellvibrionaceae</taxon>
        <taxon>Candidatus Endobugula</taxon>
    </lineage>
</organism>
<dbReference type="Proteomes" id="UP000242502">
    <property type="component" value="Unassembled WGS sequence"/>
</dbReference>
<comment type="caution">
    <text evidence="9">The sequence shown here is derived from an EMBL/GenBank/DDBJ whole genome shotgun (WGS) entry which is preliminary data.</text>
</comment>
<evidence type="ECO:0000256" key="5">
    <source>
        <dbReference type="ARBA" id="ARBA00023125"/>
    </source>
</evidence>
<dbReference type="InterPro" id="IPR035642">
    <property type="entry name" value="MraZ_N"/>
</dbReference>
<evidence type="ECO:0000256" key="2">
    <source>
        <dbReference type="ARBA" id="ARBA00022490"/>
    </source>
</evidence>
<dbReference type="GO" id="GO:0000976">
    <property type="term" value="F:transcription cis-regulatory region binding"/>
    <property type="evidence" value="ECO:0007669"/>
    <property type="project" value="TreeGrafter"/>
</dbReference>
<feature type="domain" description="SpoVT-AbrB" evidence="8">
    <location>
        <begin position="81"/>
        <end position="124"/>
    </location>
</feature>
<keyword evidence="9" id="KW-0132">Cell division</keyword>
<evidence type="ECO:0000256" key="6">
    <source>
        <dbReference type="ARBA" id="ARBA00023163"/>
    </source>
</evidence>
<comment type="similarity">
    <text evidence="7">Belongs to the MraZ family.</text>
</comment>
<dbReference type="NCBIfam" id="TIGR00242">
    <property type="entry name" value="division/cell wall cluster transcriptional repressor MraZ"/>
    <property type="match status" value="1"/>
</dbReference>
<keyword evidence="4 7" id="KW-0805">Transcription regulation</keyword>
<evidence type="ECO:0000259" key="8">
    <source>
        <dbReference type="PROSITE" id="PS51740"/>
    </source>
</evidence>
<dbReference type="InterPro" id="IPR007159">
    <property type="entry name" value="SpoVT-AbrB_dom"/>
</dbReference>
<dbReference type="EMBL" id="MDLC01000003">
    <property type="protein sequence ID" value="ODS24933.1"/>
    <property type="molecule type" value="Genomic_DNA"/>
</dbReference>
<keyword evidence="3" id="KW-0677">Repeat</keyword>
<dbReference type="InterPro" id="IPR037914">
    <property type="entry name" value="SpoVT-AbrB_sf"/>
</dbReference>
<keyword evidence="6 7" id="KW-0804">Transcription</keyword>
<dbReference type="SUPFAM" id="SSF89447">
    <property type="entry name" value="AbrB/MazE/MraZ-like"/>
    <property type="match status" value="1"/>
</dbReference>
<dbReference type="GO" id="GO:2000143">
    <property type="term" value="P:negative regulation of DNA-templated transcription initiation"/>
    <property type="evidence" value="ECO:0007669"/>
    <property type="project" value="TreeGrafter"/>
</dbReference>
<comment type="subunit">
    <text evidence="7">Forms oligomers.</text>
</comment>
<dbReference type="InterPro" id="IPR035644">
    <property type="entry name" value="MraZ_C"/>
</dbReference>
<evidence type="ECO:0000256" key="7">
    <source>
        <dbReference type="HAMAP-Rule" id="MF_01008"/>
    </source>
</evidence>
<evidence type="ECO:0000313" key="9">
    <source>
        <dbReference type="EMBL" id="ODS24933.1"/>
    </source>
</evidence>
<evidence type="ECO:0000256" key="3">
    <source>
        <dbReference type="ARBA" id="ARBA00022737"/>
    </source>
</evidence>
<dbReference type="HAMAP" id="MF_01008">
    <property type="entry name" value="MraZ"/>
    <property type="match status" value="1"/>
</dbReference>
<dbReference type="Pfam" id="PF02381">
    <property type="entry name" value="MraZ"/>
    <property type="match status" value="2"/>
</dbReference>
<dbReference type="STRING" id="62101.AB835_01330"/>